<keyword evidence="1" id="KW-0472">Membrane</keyword>
<feature type="transmembrane region" description="Helical" evidence="1">
    <location>
        <begin position="98"/>
        <end position="114"/>
    </location>
</feature>
<feature type="transmembrane region" description="Helical" evidence="1">
    <location>
        <begin position="34"/>
        <end position="53"/>
    </location>
</feature>
<sequence length="173" mass="20859">MLFFMLKFETINVQFNRLKAWRASKRLKRFPIRIQFLIIPSSIKILGNLNHYLMIINTFLFNSKTKNFDLKFTFDYELQFAKILSIYVVLLKKEKLEIILILILCGMICNYYAWTQLILKFWLEKGDFENESFMLWNEYETEVLKDRDKTMPTRLKSMLNPLLVLSYLLGKTK</sequence>
<dbReference type="Proteomes" id="UP000276133">
    <property type="component" value="Unassembled WGS sequence"/>
</dbReference>
<proteinExistence type="predicted"/>
<protein>
    <submittedName>
        <fullName evidence="2">Uncharacterized protein</fullName>
    </submittedName>
</protein>
<dbReference type="EMBL" id="REGN01000792">
    <property type="protein sequence ID" value="RNA39060.1"/>
    <property type="molecule type" value="Genomic_DNA"/>
</dbReference>
<keyword evidence="1" id="KW-1133">Transmembrane helix</keyword>
<evidence type="ECO:0000313" key="3">
    <source>
        <dbReference type="Proteomes" id="UP000276133"/>
    </source>
</evidence>
<organism evidence="2 3">
    <name type="scientific">Brachionus plicatilis</name>
    <name type="common">Marine rotifer</name>
    <name type="synonym">Brachionus muelleri</name>
    <dbReference type="NCBI Taxonomy" id="10195"/>
    <lineage>
        <taxon>Eukaryota</taxon>
        <taxon>Metazoa</taxon>
        <taxon>Spiralia</taxon>
        <taxon>Gnathifera</taxon>
        <taxon>Rotifera</taxon>
        <taxon>Eurotatoria</taxon>
        <taxon>Monogononta</taxon>
        <taxon>Pseudotrocha</taxon>
        <taxon>Ploima</taxon>
        <taxon>Brachionidae</taxon>
        <taxon>Brachionus</taxon>
    </lineage>
</organism>
<dbReference type="AlphaFoldDB" id="A0A3M7STY0"/>
<evidence type="ECO:0000313" key="2">
    <source>
        <dbReference type="EMBL" id="RNA39060.1"/>
    </source>
</evidence>
<reference evidence="2 3" key="1">
    <citation type="journal article" date="2018" name="Sci. Rep.">
        <title>Genomic signatures of local adaptation to the degree of environmental predictability in rotifers.</title>
        <authorList>
            <person name="Franch-Gras L."/>
            <person name="Hahn C."/>
            <person name="Garcia-Roger E.M."/>
            <person name="Carmona M.J."/>
            <person name="Serra M."/>
            <person name="Gomez A."/>
        </authorList>
    </citation>
    <scope>NUCLEOTIDE SEQUENCE [LARGE SCALE GENOMIC DNA]</scope>
    <source>
        <strain evidence="2">HYR1</strain>
    </source>
</reference>
<name>A0A3M7STY0_BRAPC</name>
<keyword evidence="1" id="KW-0812">Transmembrane</keyword>
<evidence type="ECO:0000256" key="1">
    <source>
        <dbReference type="SAM" id="Phobius"/>
    </source>
</evidence>
<gene>
    <name evidence="2" type="ORF">BpHYR1_012756</name>
</gene>
<comment type="caution">
    <text evidence="2">The sequence shown here is derived from an EMBL/GenBank/DDBJ whole genome shotgun (WGS) entry which is preliminary data.</text>
</comment>
<keyword evidence="3" id="KW-1185">Reference proteome</keyword>
<accession>A0A3M7STY0</accession>